<dbReference type="Proteomes" id="UP000449547">
    <property type="component" value="Unassembled WGS sequence"/>
</dbReference>
<dbReference type="InterPro" id="IPR011009">
    <property type="entry name" value="Kinase-like_dom_sf"/>
</dbReference>
<comment type="catalytic activity">
    <reaction evidence="12">
        <text>[DNA-directed RNA polymerase] + ATP = phospho-[DNA-directed RNA polymerase] + ADP + H(+)</text>
        <dbReference type="Rhea" id="RHEA:10216"/>
        <dbReference type="Rhea" id="RHEA-COMP:11321"/>
        <dbReference type="Rhea" id="RHEA-COMP:11322"/>
        <dbReference type="ChEBI" id="CHEBI:15378"/>
        <dbReference type="ChEBI" id="CHEBI:30616"/>
        <dbReference type="ChEBI" id="CHEBI:43176"/>
        <dbReference type="ChEBI" id="CHEBI:68546"/>
        <dbReference type="ChEBI" id="CHEBI:456216"/>
        <dbReference type="EC" id="2.7.11.23"/>
    </reaction>
</comment>
<feature type="compositionally biased region" description="Low complexity" evidence="15">
    <location>
        <begin position="20"/>
        <end position="38"/>
    </location>
</feature>
<dbReference type="CDD" id="cd07840">
    <property type="entry name" value="STKc_CDK9_like"/>
    <property type="match status" value="1"/>
</dbReference>
<evidence type="ECO:0000256" key="3">
    <source>
        <dbReference type="ARBA" id="ARBA00012425"/>
    </source>
</evidence>
<comment type="caution">
    <text evidence="17">The sequence shown here is derived from an EMBL/GenBank/DDBJ whole genome shotgun (WGS) entry which is preliminary data.</text>
</comment>
<feature type="binding site" evidence="14">
    <location>
        <position position="204"/>
    </location>
    <ligand>
        <name>ATP</name>
        <dbReference type="ChEBI" id="CHEBI:30616"/>
    </ligand>
</feature>
<keyword evidence="4" id="KW-0723">Serine/threonine-protein kinase</keyword>
<dbReference type="PROSITE" id="PS50011">
    <property type="entry name" value="PROTEIN_KINASE_DOM"/>
    <property type="match status" value="1"/>
</dbReference>
<evidence type="ECO:0000256" key="9">
    <source>
        <dbReference type="ARBA" id="ARBA00041018"/>
    </source>
</evidence>
<reference evidence="17 18" key="1">
    <citation type="submission" date="2019-07" db="EMBL/GenBank/DDBJ databases">
        <title>Genome assembly of two rare yeast pathogens: Diutina rugosa and Trichomonascus ciferrii.</title>
        <authorList>
            <person name="Mixao V."/>
            <person name="Saus E."/>
            <person name="Hansen A."/>
            <person name="Lass-Flor C."/>
            <person name="Gabaldon T."/>
        </authorList>
    </citation>
    <scope>NUCLEOTIDE SEQUENCE [LARGE SCALE GENOMIC DNA]</scope>
    <source>
        <strain evidence="17 18">CBS 613</strain>
    </source>
</reference>
<evidence type="ECO:0000256" key="15">
    <source>
        <dbReference type="SAM" id="MobiDB-lite"/>
    </source>
</evidence>
<dbReference type="SUPFAM" id="SSF56112">
    <property type="entry name" value="Protein kinase-like (PK-like)"/>
    <property type="match status" value="1"/>
</dbReference>
<name>A0A642URB4_DIURU</name>
<evidence type="ECO:0000256" key="5">
    <source>
        <dbReference type="ARBA" id="ARBA00022679"/>
    </source>
</evidence>
<evidence type="ECO:0000259" key="16">
    <source>
        <dbReference type="PROSITE" id="PS50011"/>
    </source>
</evidence>
<dbReference type="PROSITE" id="PS00107">
    <property type="entry name" value="PROTEIN_KINASE_ATP"/>
    <property type="match status" value="1"/>
</dbReference>
<protein>
    <recommendedName>
        <fullName evidence="9">Serine/threonine-protein kinase BUR1</fullName>
        <ecNumber evidence="3">2.7.11.22</ecNumber>
        <ecNumber evidence="2">2.7.11.23</ecNumber>
    </recommendedName>
    <alternativeName>
        <fullName evidence="13">Serine/threonine-protein kinase bur1</fullName>
    </alternativeName>
</protein>
<feature type="compositionally biased region" description="Basic and acidic residues" evidence="15">
    <location>
        <begin position="48"/>
        <end position="59"/>
    </location>
</feature>
<dbReference type="GO" id="GO:0005524">
    <property type="term" value="F:ATP binding"/>
    <property type="evidence" value="ECO:0007669"/>
    <property type="project" value="UniProtKB-UniRule"/>
</dbReference>
<dbReference type="GO" id="GO:0032968">
    <property type="term" value="P:positive regulation of transcription elongation by RNA polymerase II"/>
    <property type="evidence" value="ECO:0007669"/>
    <property type="project" value="TreeGrafter"/>
</dbReference>
<dbReference type="Gene3D" id="3.30.200.20">
    <property type="entry name" value="Phosphorylase Kinase, domain 1"/>
    <property type="match status" value="1"/>
</dbReference>
<dbReference type="PROSITE" id="PS00108">
    <property type="entry name" value="PROTEIN_KINASE_ST"/>
    <property type="match status" value="1"/>
</dbReference>
<feature type="region of interest" description="Disordered" evidence="15">
    <location>
        <begin position="488"/>
        <end position="548"/>
    </location>
</feature>
<dbReference type="InterPro" id="IPR017441">
    <property type="entry name" value="Protein_kinase_ATP_BS"/>
</dbReference>
<feature type="compositionally biased region" description="Basic residues" evidence="15">
    <location>
        <begin position="150"/>
        <end position="160"/>
    </location>
</feature>
<dbReference type="SMART" id="SM00220">
    <property type="entry name" value="S_TKc"/>
    <property type="match status" value="1"/>
</dbReference>
<dbReference type="Gene3D" id="1.10.510.10">
    <property type="entry name" value="Transferase(Phosphotransferase) domain 1"/>
    <property type="match status" value="1"/>
</dbReference>
<evidence type="ECO:0000256" key="10">
    <source>
        <dbReference type="ARBA" id="ARBA00047811"/>
    </source>
</evidence>
<keyword evidence="18" id="KW-1185">Reference proteome</keyword>
<keyword evidence="5" id="KW-0808">Transferase</keyword>
<dbReference type="EMBL" id="SWFT01000065">
    <property type="protein sequence ID" value="KAA8903925.1"/>
    <property type="molecule type" value="Genomic_DNA"/>
</dbReference>
<comment type="similarity">
    <text evidence="1">Belongs to the protein kinase superfamily. CMGC Ser/Thr protein kinase family. CDC2/CDKX subfamily.</text>
</comment>
<accession>A0A642URB4</accession>
<evidence type="ECO:0000256" key="1">
    <source>
        <dbReference type="ARBA" id="ARBA00006485"/>
    </source>
</evidence>
<dbReference type="GO" id="GO:0008353">
    <property type="term" value="F:RNA polymerase II CTD heptapeptide repeat kinase activity"/>
    <property type="evidence" value="ECO:0007669"/>
    <property type="project" value="UniProtKB-EC"/>
</dbReference>
<evidence type="ECO:0000256" key="11">
    <source>
        <dbReference type="ARBA" id="ARBA00048367"/>
    </source>
</evidence>
<dbReference type="GO" id="GO:0004693">
    <property type="term" value="F:cyclin-dependent protein serine/threonine kinase activity"/>
    <property type="evidence" value="ECO:0007669"/>
    <property type="project" value="UniProtKB-EC"/>
</dbReference>
<feature type="domain" description="Protein kinase" evidence="16">
    <location>
        <begin position="175"/>
        <end position="462"/>
    </location>
</feature>
<evidence type="ECO:0000256" key="13">
    <source>
        <dbReference type="ARBA" id="ARBA00073250"/>
    </source>
</evidence>
<dbReference type="FunFam" id="3.30.200.20:FF:000375">
    <property type="entry name" value="Cell division related protein kinase 2"/>
    <property type="match status" value="1"/>
</dbReference>
<comment type="catalytic activity">
    <reaction evidence="10">
        <text>L-threonyl-[protein] + ATP = O-phospho-L-threonyl-[protein] + ADP + H(+)</text>
        <dbReference type="Rhea" id="RHEA:46608"/>
        <dbReference type="Rhea" id="RHEA-COMP:11060"/>
        <dbReference type="Rhea" id="RHEA-COMP:11605"/>
        <dbReference type="ChEBI" id="CHEBI:15378"/>
        <dbReference type="ChEBI" id="CHEBI:30013"/>
        <dbReference type="ChEBI" id="CHEBI:30616"/>
        <dbReference type="ChEBI" id="CHEBI:61977"/>
        <dbReference type="ChEBI" id="CHEBI:456216"/>
        <dbReference type="EC" id="2.7.11.22"/>
    </reaction>
</comment>
<dbReference type="InterPro" id="IPR050108">
    <property type="entry name" value="CDK"/>
</dbReference>
<dbReference type="Pfam" id="PF00069">
    <property type="entry name" value="Pkinase"/>
    <property type="match status" value="1"/>
</dbReference>
<evidence type="ECO:0000313" key="18">
    <source>
        <dbReference type="Proteomes" id="UP000449547"/>
    </source>
</evidence>
<evidence type="ECO:0000256" key="7">
    <source>
        <dbReference type="ARBA" id="ARBA00022777"/>
    </source>
</evidence>
<dbReference type="VEuPathDB" id="FungiDB:DIURU_002147"/>
<dbReference type="RefSeq" id="XP_034013070.1">
    <property type="nucleotide sequence ID" value="XM_034154767.1"/>
</dbReference>
<keyword evidence="6 14" id="KW-0547">Nucleotide-binding</keyword>
<dbReference type="GeneID" id="54780798"/>
<dbReference type="InterPro" id="IPR008271">
    <property type="entry name" value="Ser/Thr_kinase_AS"/>
</dbReference>
<evidence type="ECO:0000256" key="2">
    <source>
        <dbReference type="ARBA" id="ARBA00012409"/>
    </source>
</evidence>
<organism evidence="17 18">
    <name type="scientific">Diutina rugosa</name>
    <name type="common">Yeast</name>
    <name type="synonym">Candida rugosa</name>
    <dbReference type="NCBI Taxonomy" id="5481"/>
    <lineage>
        <taxon>Eukaryota</taxon>
        <taxon>Fungi</taxon>
        <taxon>Dikarya</taxon>
        <taxon>Ascomycota</taxon>
        <taxon>Saccharomycotina</taxon>
        <taxon>Pichiomycetes</taxon>
        <taxon>Debaryomycetaceae</taxon>
        <taxon>Diutina</taxon>
    </lineage>
</organism>
<dbReference type="AlphaFoldDB" id="A0A642URB4"/>
<dbReference type="OrthoDB" id="204883at2759"/>
<keyword evidence="8 14" id="KW-0067">ATP-binding</keyword>
<dbReference type="OMA" id="CKIYNIM"/>
<dbReference type="PANTHER" id="PTHR24056:SF546">
    <property type="entry name" value="CYCLIN-DEPENDENT KINASE 12"/>
    <property type="match status" value="1"/>
</dbReference>
<evidence type="ECO:0000256" key="4">
    <source>
        <dbReference type="ARBA" id="ARBA00022527"/>
    </source>
</evidence>
<evidence type="ECO:0000256" key="14">
    <source>
        <dbReference type="PROSITE-ProRule" id="PRU10141"/>
    </source>
</evidence>
<dbReference type="InterPro" id="IPR000719">
    <property type="entry name" value="Prot_kinase_dom"/>
</dbReference>
<dbReference type="EC" id="2.7.11.23" evidence="2"/>
<gene>
    <name evidence="17" type="ORF">DIURU_002147</name>
</gene>
<dbReference type="GO" id="GO:0030332">
    <property type="term" value="F:cyclin binding"/>
    <property type="evidence" value="ECO:0007669"/>
    <property type="project" value="TreeGrafter"/>
</dbReference>
<feature type="compositionally biased region" description="Basic and acidic residues" evidence="15">
    <location>
        <begin position="74"/>
        <end position="85"/>
    </location>
</feature>
<keyword evidence="7" id="KW-0418">Kinase</keyword>
<evidence type="ECO:0000256" key="8">
    <source>
        <dbReference type="ARBA" id="ARBA00022840"/>
    </source>
</evidence>
<evidence type="ECO:0000313" key="17">
    <source>
        <dbReference type="EMBL" id="KAA8903925.1"/>
    </source>
</evidence>
<dbReference type="PANTHER" id="PTHR24056">
    <property type="entry name" value="CELL DIVISION PROTEIN KINASE"/>
    <property type="match status" value="1"/>
</dbReference>
<sequence>MSDRYRPSGPRGSQRPDQDSSAPSRYYKSSYSSQRDSYTPQRDFSNQPDHRSYHSRDNFRQGGGSSYRSGSYREPYHPRESYESYKRHHRSVTDSEEAPPPKRPPPQGPAAQKQMQPPSRPRVNSYRNTQKPSGPRGNVQGSSKPSGSPLHRRRPPRKLMPHQLYSVRYRATDAYKRIKLVGEGTYGKVYKAVNEITQEPVALKRLRLESEREGFPITAIREIKLLQSFDHENIVSLYEIMVEHHQVYMIFDYTEHDLLGLLRIPNVELSEGHRKFLFHQLMSGLSYLHSKQVIHRDIKGSNILVDSKGKLKIADFGLARTMKVVQDGESPDYTNRVITIWYRPPELLLGATNYGREVDVWGVGCLLLELYVKSAAFQGIDEVQQLCKIYNIMGTPNPEDWPEITQLPWFDMLTPRVVKPSRFSELYAPKMSELGFDLASQLLQMNPRKRVTADEALTHSWFTSEPLPEPLDFLQGIDGEWHEYESKKFRRREKKRAEEEARQKSVNADLAPLTEKSEPPSVSSIAPKSGDAHVDLEPDTVTKLSAAP</sequence>
<evidence type="ECO:0000256" key="12">
    <source>
        <dbReference type="ARBA" id="ARBA00049280"/>
    </source>
</evidence>
<feature type="region of interest" description="Disordered" evidence="15">
    <location>
        <begin position="1"/>
        <end position="163"/>
    </location>
</feature>
<dbReference type="FunFam" id="1.10.510.10:FF:000415">
    <property type="entry name" value="CMGC/CDK/CRK7 protein kinase, variant"/>
    <property type="match status" value="1"/>
</dbReference>
<evidence type="ECO:0000256" key="6">
    <source>
        <dbReference type="ARBA" id="ARBA00022741"/>
    </source>
</evidence>
<dbReference type="GO" id="GO:0030447">
    <property type="term" value="P:filamentous growth"/>
    <property type="evidence" value="ECO:0007669"/>
    <property type="project" value="UniProtKB-ARBA"/>
</dbReference>
<comment type="catalytic activity">
    <reaction evidence="11">
        <text>L-seryl-[protein] + ATP = O-phospho-L-seryl-[protein] + ADP + H(+)</text>
        <dbReference type="Rhea" id="RHEA:17989"/>
        <dbReference type="Rhea" id="RHEA-COMP:9863"/>
        <dbReference type="Rhea" id="RHEA-COMP:11604"/>
        <dbReference type="ChEBI" id="CHEBI:15378"/>
        <dbReference type="ChEBI" id="CHEBI:29999"/>
        <dbReference type="ChEBI" id="CHEBI:30616"/>
        <dbReference type="ChEBI" id="CHEBI:83421"/>
        <dbReference type="ChEBI" id="CHEBI:456216"/>
        <dbReference type="EC" id="2.7.11.22"/>
    </reaction>
</comment>
<proteinExistence type="inferred from homology"/>
<dbReference type="GO" id="GO:0008024">
    <property type="term" value="C:cyclin/CDK positive transcription elongation factor complex"/>
    <property type="evidence" value="ECO:0007669"/>
    <property type="project" value="TreeGrafter"/>
</dbReference>
<dbReference type="EC" id="2.7.11.22" evidence="3"/>